<dbReference type="Gene3D" id="3.40.50.1000">
    <property type="entry name" value="HAD superfamily/HAD-like"/>
    <property type="match status" value="1"/>
</dbReference>
<sequence length="1253" mass="140916">MIPRARVQIQDPEIHLESIYTPLPVAFRLDVLPFIFIYTTLCILFLSRPDCETILTILTSLMVFTHALAFLITEWSVDVKAWMHYSYLSFIHLGPRYLNSTQICAKVTNARAGSPKQIVPLQFPFLDTMTAKQEHEEIEESVKDSATITFNYQQVKCCAHNVEVNTLLWRLFKGEKVGSEKDHSCCFRRLEFPDHNELQSYVQSTGYSSDKLLASAKSKWEDNDFTIPMPTFTELLKEQLVAPFFVFQFFCMLLWCLDEYVYYSLMTLAMLVVFECTVVKQRQRNMEMMHQMRHAPHHCLVYRSKKWQQIWSTEIVPGDLCSLDASNVSNLGVKKKDSSDESMDVLVPCDLLLLSGSCIVNESMLSGESVPLRKESLQLDADEKGSEKLDIDDTSGSKHRKHVVFGGTRVLQITHDDATFKHVPSPPNRGCVAYVLRTGFGTTKGSLMRTILYSSQRVTANNVEAMFFIAFLLIFALTAAGYVLSQGLQDQTRSRFKLLLHCVMIITSVVPPELPMELSLAVTTSLLALIKHQIFCTEPFRIPFAGRIDVFCFDKTGTLTSDDFTMLGVTGLPSKAKLEGACDDQIQLQHLQELDLITAENLPMESVLILAGCQSLVELHGEVTGDPIEKIALESVGWSLNAKHELLVQPEYHSRLHDSVKFMSIVHRYSFSSELKRMSTVAVVEYTNRDGKQSSRPKSTELFLLCKGAPEALESLYASKPASYECVYRHYASRGCRVLALGYRMLNTDGRVDYKNTKLSRAEAEKDLIFAGFLVLHCPLKKDTKRTIRELLQSKHEVVILTGDNVLTAIDVAGQIGIHAEKKPLILTRKKKKSALLEWRSAEQHNLETESDIRHSFDLDRLADLASQYHLCLTGDGITAFYQSELEPSKSERAYDEEQKAMESFMQILEKVSIHCSVFARTSPIQKKQVIMALNRSGKGTAMCGDGTNDVGALKQAHVGISIVSAPKLERAYRKVADAVQTSTIQHRMDRIQLENESSQVVRLGDASIASPFTSKSSSIRVTRQLVRQGRCTLVTTIQMYKILGINCLVTAYYLSALFSRGVKSGDQQITISGFGIALFFLFLSRSRSAKKLCNERPPRGVFTPIVILSILGQFVIHLSCLLGALAVAEPYLDPDDPSMHPDGKFAPSVINSIMFIVSTVMQLNTFVANYRGAPFMESFWKHKLLSYASMVCYALLGMLLFEIFPPLNELFELVPLPDSEVRGQVLRVLLGDTAMTLFFETMLLQLGKRLSH</sequence>
<feature type="transmembrane region" description="Helical" evidence="11">
    <location>
        <begin position="465"/>
        <end position="484"/>
    </location>
</feature>
<evidence type="ECO:0000256" key="9">
    <source>
        <dbReference type="ARBA" id="ARBA00022989"/>
    </source>
</evidence>
<evidence type="ECO:0000256" key="7">
    <source>
        <dbReference type="ARBA" id="ARBA00022842"/>
    </source>
</evidence>
<feature type="transmembrane region" description="Helical" evidence="11">
    <location>
        <begin position="53"/>
        <end position="73"/>
    </location>
</feature>
<feature type="transmembrane region" description="Helical" evidence="11">
    <location>
        <begin position="1068"/>
        <end position="1085"/>
    </location>
</feature>
<comment type="similarity">
    <text evidence="2">Belongs to the cation transport ATPase (P-type) (TC 3.A.3) family. Type V subfamily.</text>
</comment>
<evidence type="ECO:0000256" key="8">
    <source>
        <dbReference type="ARBA" id="ARBA00022967"/>
    </source>
</evidence>
<dbReference type="Gene3D" id="2.70.150.10">
    <property type="entry name" value="Calcium-transporting ATPase, cytoplasmic transduction domain A"/>
    <property type="match status" value="1"/>
</dbReference>
<evidence type="ECO:0000259" key="13">
    <source>
        <dbReference type="Pfam" id="PF23143"/>
    </source>
</evidence>
<evidence type="ECO:0000256" key="5">
    <source>
        <dbReference type="ARBA" id="ARBA00022741"/>
    </source>
</evidence>
<name>F0W013_9STRA</name>
<keyword evidence="7" id="KW-0460">Magnesium</keyword>
<dbReference type="GO" id="GO:0015662">
    <property type="term" value="F:P-type ion transporter activity"/>
    <property type="evidence" value="ECO:0007669"/>
    <property type="project" value="TreeGrafter"/>
</dbReference>
<dbReference type="PANTHER" id="PTHR45630:SF7">
    <property type="entry name" value="ENDOPLASMIC RETICULUM TRANSMEMBRANE HELIX TRANSLOCASE"/>
    <property type="match status" value="1"/>
</dbReference>
<evidence type="ECO:0000256" key="2">
    <source>
        <dbReference type="ARBA" id="ARBA00006000"/>
    </source>
</evidence>
<dbReference type="SUPFAM" id="SSF56784">
    <property type="entry name" value="HAD-like"/>
    <property type="match status" value="1"/>
</dbReference>
<dbReference type="InterPro" id="IPR023298">
    <property type="entry name" value="ATPase_P-typ_TM_dom_sf"/>
</dbReference>
<feature type="transmembrane region" description="Helical" evidence="11">
    <location>
        <begin position="1225"/>
        <end position="1245"/>
    </location>
</feature>
<dbReference type="SUPFAM" id="SSF81660">
    <property type="entry name" value="Metal cation-transporting ATPase, ATP-binding domain N"/>
    <property type="match status" value="1"/>
</dbReference>
<dbReference type="HOGENOM" id="CLU_001828_4_1_1"/>
<keyword evidence="10 11" id="KW-0472">Membrane</keyword>
<dbReference type="GO" id="GO:0005789">
    <property type="term" value="C:endoplasmic reticulum membrane"/>
    <property type="evidence" value="ECO:0007669"/>
    <property type="project" value="TreeGrafter"/>
</dbReference>
<feature type="transmembrane region" description="Helical" evidence="11">
    <location>
        <begin position="1149"/>
        <end position="1173"/>
    </location>
</feature>
<feature type="transmembrane region" description="Helical" evidence="11">
    <location>
        <begin position="25"/>
        <end position="47"/>
    </location>
</feature>
<accession>F0W013</accession>
<dbReference type="Pfam" id="PF23143">
    <property type="entry name" value="2TM_P5A-ATPase"/>
    <property type="match status" value="1"/>
</dbReference>
<dbReference type="GO" id="GO:0019829">
    <property type="term" value="F:ATPase-coupled monoatomic cation transmembrane transporter activity"/>
    <property type="evidence" value="ECO:0007669"/>
    <property type="project" value="TreeGrafter"/>
</dbReference>
<evidence type="ECO:0000256" key="4">
    <source>
        <dbReference type="ARBA" id="ARBA00022723"/>
    </source>
</evidence>
<dbReference type="InterPro" id="IPR006544">
    <property type="entry name" value="P-type_TPase_V"/>
</dbReference>
<evidence type="ECO:0000256" key="3">
    <source>
        <dbReference type="ARBA" id="ARBA00022692"/>
    </source>
</evidence>
<protein>
    <submittedName>
        <fullName evidence="14">GL18589 putative</fullName>
    </submittedName>
</protein>
<keyword evidence="4" id="KW-0479">Metal-binding</keyword>
<feature type="transmembrane region" description="Helical" evidence="11">
    <location>
        <begin position="261"/>
        <end position="279"/>
    </location>
</feature>
<dbReference type="Gene3D" id="3.40.1110.10">
    <property type="entry name" value="Calcium-transporting ATPase, cytoplasmic domain N"/>
    <property type="match status" value="1"/>
</dbReference>
<dbReference type="InterPro" id="IPR018303">
    <property type="entry name" value="ATPase_P-typ_P_site"/>
</dbReference>
<dbReference type="NCBIfam" id="TIGR01657">
    <property type="entry name" value="P-ATPase-V"/>
    <property type="match status" value="1"/>
</dbReference>
<evidence type="ECO:0000256" key="1">
    <source>
        <dbReference type="ARBA" id="ARBA00004141"/>
    </source>
</evidence>
<dbReference type="SFLD" id="SFLDG00002">
    <property type="entry name" value="C1.7:_P-type_atpase_like"/>
    <property type="match status" value="1"/>
</dbReference>
<feature type="domain" description="P5A-ATPase transmembrane helical hairpin" evidence="13">
    <location>
        <begin position="23"/>
        <end position="86"/>
    </location>
</feature>
<dbReference type="InterPro" id="IPR023214">
    <property type="entry name" value="HAD_sf"/>
</dbReference>
<dbReference type="InterPro" id="IPR008250">
    <property type="entry name" value="ATPase_P-typ_transduc_dom_A_sf"/>
</dbReference>
<dbReference type="SUPFAM" id="SSF81665">
    <property type="entry name" value="Calcium ATPase, transmembrane domain M"/>
    <property type="match status" value="1"/>
</dbReference>
<dbReference type="InterPro" id="IPR001757">
    <property type="entry name" value="P_typ_ATPase"/>
</dbReference>
<dbReference type="AlphaFoldDB" id="F0W013"/>
<dbReference type="GO" id="GO:0016887">
    <property type="term" value="F:ATP hydrolysis activity"/>
    <property type="evidence" value="ECO:0007669"/>
    <property type="project" value="InterPro"/>
</dbReference>
<dbReference type="SUPFAM" id="SSF81653">
    <property type="entry name" value="Calcium ATPase, transduction domain A"/>
    <property type="match status" value="1"/>
</dbReference>
<keyword evidence="3 11" id="KW-0812">Transmembrane</keyword>
<dbReference type="InterPro" id="IPR044492">
    <property type="entry name" value="P_typ_ATPase_HD_dom"/>
</dbReference>
<keyword evidence="5" id="KW-0547">Nucleotide-binding</keyword>
<dbReference type="SFLD" id="SFLDS00003">
    <property type="entry name" value="Haloacid_Dehalogenase"/>
    <property type="match status" value="1"/>
</dbReference>
<dbReference type="InterPro" id="IPR023299">
    <property type="entry name" value="ATPase_P-typ_cyto_dom_N"/>
</dbReference>
<keyword evidence="6" id="KW-0067">ATP-binding</keyword>
<dbReference type="GO" id="GO:0005524">
    <property type="term" value="F:ATP binding"/>
    <property type="evidence" value="ECO:0007669"/>
    <property type="project" value="UniProtKB-KW"/>
</dbReference>
<reference evidence="14" key="2">
    <citation type="submission" date="2011-02" db="EMBL/GenBank/DDBJ databases">
        <authorList>
            <person name="MacLean D."/>
        </authorList>
    </citation>
    <scope>NUCLEOTIDE SEQUENCE</scope>
</reference>
<evidence type="ECO:0000259" key="12">
    <source>
        <dbReference type="Pfam" id="PF00122"/>
    </source>
</evidence>
<feature type="transmembrane region" description="Helical" evidence="11">
    <location>
        <begin position="1185"/>
        <end position="1205"/>
    </location>
</feature>
<evidence type="ECO:0000256" key="6">
    <source>
        <dbReference type="ARBA" id="ARBA00022840"/>
    </source>
</evidence>
<dbReference type="EMBL" id="FR824048">
    <property type="protein sequence ID" value="CCA14384.1"/>
    <property type="molecule type" value="Genomic_DNA"/>
</dbReference>
<keyword evidence="9 11" id="KW-1133">Transmembrane helix</keyword>
<dbReference type="InterPro" id="IPR057255">
    <property type="entry name" value="2TM_P5A-ATPase"/>
</dbReference>
<evidence type="ECO:0000313" key="14">
    <source>
        <dbReference type="EMBL" id="CCA14384.1"/>
    </source>
</evidence>
<dbReference type="PANTHER" id="PTHR45630">
    <property type="entry name" value="CATION-TRANSPORTING ATPASE-RELATED"/>
    <property type="match status" value="1"/>
</dbReference>
<dbReference type="Pfam" id="PF00122">
    <property type="entry name" value="E1-E2_ATPase"/>
    <property type="match status" value="1"/>
</dbReference>
<dbReference type="GO" id="GO:0006874">
    <property type="term" value="P:intracellular calcium ion homeostasis"/>
    <property type="evidence" value="ECO:0007669"/>
    <property type="project" value="TreeGrafter"/>
</dbReference>
<feature type="domain" description="P-type ATPase A" evidence="12">
    <location>
        <begin position="346"/>
        <end position="450"/>
    </location>
</feature>
<feature type="transmembrane region" description="Helical" evidence="11">
    <location>
        <begin position="1106"/>
        <end position="1129"/>
    </location>
</feature>
<dbReference type="PROSITE" id="PS00154">
    <property type="entry name" value="ATPASE_E1_E2"/>
    <property type="match status" value="1"/>
</dbReference>
<comment type="subcellular location">
    <subcellularLocation>
        <location evidence="1">Membrane</location>
        <topology evidence="1">Multi-pass membrane protein</topology>
    </subcellularLocation>
</comment>
<evidence type="ECO:0000256" key="10">
    <source>
        <dbReference type="ARBA" id="ARBA00023136"/>
    </source>
</evidence>
<reference evidence="14" key="1">
    <citation type="journal article" date="2011" name="PLoS Biol.">
        <title>Gene gain and loss during evolution of obligate parasitism in the white rust pathogen of Arabidopsis thaliana.</title>
        <authorList>
            <person name="Kemen E."/>
            <person name="Gardiner A."/>
            <person name="Schultz-Larsen T."/>
            <person name="Kemen A.C."/>
            <person name="Balmuth A.L."/>
            <person name="Robert-Seilaniantz A."/>
            <person name="Bailey K."/>
            <person name="Holub E."/>
            <person name="Studholme D.J."/>
            <person name="Maclean D."/>
            <person name="Jones J.D."/>
        </authorList>
    </citation>
    <scope>NUCLEOTIDE SEQUENCE</scope>
</reference>
<gene>
    <name evidence="14" type="primary">AlNc14C3G491</name>
    <name evidence="14" type="ORF">ALNC14_005270</name>
</gene>
<proteinExistence type="inferred from homology"/>
<dbReference type="PRINTS" id="PR00119">
    <property type="entry name" value="CATATPASE"/>
</dbReference>
<organism evidence="14">
    <name type="scientific">Albugo laibachii Nc14</name>
    <dbReference type="NCBI Taxonomy" id="890382"/>
    <lineage>
        <taxon>Eukaryota</taxon>
        <taxon>Sar</taxon>
        <taxon>Stramenopiles</taxon>
        <taxon>Oomycota</taxon>
        <taxon>Peronosporomycetes</taxon>
        <taxon>Albuginales</taxon>
        <taxon>Albuginaceae</taxon>
        <taxon>Albugo</taxon>
    </lineage>
</organism>
<dbReference type="InterPro" id="IPR036412">
    <property type="entry name" value="HAD-like_sf"/>
</dbReference>
<dbReference type="SFLD" id="SFLDF00027">
    <property type="entry name" value="p-type_atpase"/>
    <property type="match status" value="1"/>
</dbReference>
<keyword evidence="8" id="KW-1278">Translocase</keyword>
<dbReference type="NCBIfam" id="TIGR01494">
    <property type="entry name" value="ATPase_P-type"/>
    <property type="match status" value="2"/>
</dbReference>
<dbReference type="InterPro" id="IPR059000">
    <property type="entry name" value="ATPase_P-type_domA"/>
</dbReference>
<evidence type="ECO:0000256" key="11">
    <source>
        <dbReference type="SAM" id="Phobius"/>
    </source>
</evidence>
<dbReference type="GO" id="GO:0046872">
    <property type="term" value="F:metal ion binding"/>
    <property type="evidence" value="ECO:0007669"/>
    <property type="project" value="UniProtKB-KW"/>
</dbReference>